<dbReference type="Pfam" id="PF03454">
    <property type="entry name" value="MoeA_C"/>
    <property type="match status" value="1"/>
</dbReference>
<dbReference type="EMBL" id="QUMS01000001">
    <property type="protein sequence ID" value="REG11303.1"/>
    <property type="molecule type" value="Genomic_DNA"/>
</dbReference>
<dbReference type="InterPro" id="IPR036425">
    <property type="entry name" value="MoaB/Mog-like_dom_sf"/>
</dbReference>
<dbReference type="FunFam" id="3.40.980.10:FF:000004">
    <property type="entry name" value="Molybdopterin molybdenumtransferase"/>
    <property type="match status" value="1"/>
</dbReference>
<feature type="domain" description="MoaB/Mog" evidence="12">
    <location>
        <begin position="185"/>
        <end position="322"/>
    </location>
</feature>
<dbReference type="InterPro" id="IPR005110">
    <property type="entry name" value="MoeA_linker/N"/>
</dbReference>
<dbReference type="InterPro" id="IPR036135">
    <property type="entry name" value="MoeA_linker/N_sf"/>
</dbReference>
<evidence type="ECO:0000256" key="4">
    <source>
        <dbReference type="ARBA" id="ARBA00010763"/>
    </source>
</evidence>
<comment type="function">
    <text evidence="2 11">Catalyzes the insertion of molybdate into adenylated molybdopterin with the concomitant release of AMP.</text>
</comment>
<dbReference type="GO" id="GO:0046872">
    <property type="term" value="F:metal ion binding"/>
    <property type="evidence" value="ECO:0007669"/>
    <property type="project" value="UniProtKB-UniRule"/>
</dbReference>
<dbReference type="PANTHER" id="PTHR10192:SF5">
    <property type="entry name" value="GEPHYRIN"/>
    <property type="match status" value="1"/>
</dbReference>
<keyword evidence="7 11" id="KW-0479">Metal-binding</keyword>
<organism evidence="13 14">
    <name type="scientific">Pelolinea submarina</name>
    <dbReference type="NCBI Taxonomy" id="913107"/>
    <lineage>
        <taxon>Bacteria</taxon>
        <taxon>Bacillati</taxon>
        <taxon>Chloroflexota</taxon>
        <taxon>Anaerolineae</taxon>
        <taxon>Anaerolineales</taxon>
        <taxon>Anaerolineaceae</taxon>
        <taxon>Pelolinea</taxon>
    </lineage>
</organism>
<keyword evidence="9 11" id="KW-0501">Molybdenum cofactor biosynthesis</keyword>
<accession>A0A347ZS51</accession>
<reference evidence="13 14" key="1">
    <citation type="submission" date="2018-08" db="EMBL/GenBank/DDBJ databases">
        <title>Genomic Encyclopedia of Type Strains, Phase IV (KMG-IV): sequencing the most valuable type-strain genomes for metagenomic binning, comparative biology and taxonomic classification.</title>
        <authorList>
            <person name="Goeker M."/>
        </authorList>
    </citation>
    <scope>NUCLEOTIDE SEQUENCE [LARGE SCALE GENOMIC DNA]</scope>
    <source>
        <strain evidence="13 14">DSM 23923</strain>
    </source>
</reference>
<dbReference type="InterPro" id="IPR001453">
    <property type="entry name" value="MoaB/Mog_dom"/>
</dbReference>
<dbReference type="GO" id="GO:0061599">
    <property type="term" value="F:molybdopterin molybdotransferase activity"/>
    <property type="evidence" value="ECO:0007669"/>
    <property type="project" value="UniProtKB-UniRule"/>
</dbReference>
<comment type="caution">
    <text evidence="13">The sequence shown here is derived from an EMBL/GenBank/DDBJ whole genome shotgun (WGS) entry which is preliminary data.</text>
</comment>
<comment type="similarity">
    <text evidence="4 11">Belongs to the MoeA family.</text>
</comment>
<dbReference type="Proteomes" id="UP000256388">
    <property type="component" value="Unassembled WGS sequence"/>
</dbReference>
<evidence type="ECO:0000256" key="8">
    <source>
        <dbReference type="ARBA" id="ARBA00022842"/>
    </source>
</evidence>
<comment type="cofactor">
    <cofactor evidence="1 11">
        <name>Mg(2+)</name>
        <dbReference type="ChEBI" id="CHEBI:18420"/>
    </cofactor>
</comment>
<dbReference type="AlphaFoldDB" id="A0A347ZS51"/>
<dbReference type="NCBIfam" id="TIGR00177">
    <property type="entry name" value="molyb_syn"/>
    <property type="match status" value="1"/>
</dbReference>
<protein>
    <recommendedName>
        <fullName evidence="11">Molybdopterin molybdenumtransferase</fullName>
        <ecNumber evidence="11">2.10.1.1</ecNumber>
    </recommendedName>
</protein>
<dbReference type="CDD" id="cd00887">
    <property type="entry name" value="MoeA"/>
    <property type="match status" value="1"/>
</dbReference>
<gene>
    <name evidence="13" type="ORF">DFR64_1181</name>
</gene>
<dbReference type="InterPro" id="IPR008284">
    <property type="entry name" value="MoCF_biosynth_CS"/>
</dbReference>
<evidence type="ECO:0000256" key="3">
    <source>
        <dbReference type="ARBA" id="ARBA00005046"/>
    </source>
</evidence>
<dbReference type="Gene3D" id="3.40.980.10">
    <property type="entry name" value="MoaB/Mog-like domain"/>
    <property type="match status" value="1"/>
</dbReference>
<evidence type="ECO:0000256" key="9">
    <source>
        <dbReference type="ARBA" id="ARBA00023150"/>
    </source>
</evidence>
<sequence length="402" mass="41663">MLHVSSIAEVNDLIAQRFGELSSGAEDVPLSQALGRALAADVTATEFVPNFNRSTVDGYAVIAADVFGCSESIPSLLTLAGESHMGQPLTIQLQKGQCVYVPTGAELPANADAMVMLENADDFHDGTIAIYKPAAPGANLIYRGDDVKPGQVVLPAGLRLTAADIGALAALGSTQVSVARAPRVAILSTGDELVAAGQTLQAGQIRDVNAPMLAAAVSAAGGIPDPRGILHDEQAVIQAAVDAAMDSCDMLLISGGTSVGVKDAIPAVISALGELLVHGVAAKPGKPTILGEIRGKPVFGLPGNPVAAYFMFHMLARPLLLRMQGAQTEDRHVSAPLARAVSSNHGREEFVPVALSEERVHPIASKSGLITTLAGADGFIRIPRDCEGLSRDELVEVTLFKR</sequence>
<evidence type="ECO:0000256" key="2">
    <source>
        <dbReference type="ARBA" id="ARBA00002901"/>
    </source>
</evidence>
<evidence type="ECO:0000313" key="13">
    <source>
        <dbReference type="EMBL" id="REG11303.1"/>
    </source>
</evidence>
<name>A0A347ZS51_9CHLR</name>
<evidence type="ECO:0000256" key="7">
    <source>
        <dbReference type="ARBA" id="ARBA00022723"/>
    </source>
</evidence>
<evidence type="ECO:0000256" key="1">
    <source>
        <dbReference type="ARBA" id="ARBA00001946"/>
    </source>
</evidence>
<dbReference type="EC" id="2.10.1.1" evidence="11"/>
<dbReference type="Pfam" id="PF00994">
    <property type="entry name" value="MoCF_biosynth"/>
    <property type="match status" value="1"/>
</dbReference>
<dbReference type="Gene3D" id="3.90.105.10">
    <property type="entry name" value="Molybdopterin biosynthesis moea protein, domain 2"/>
    <property type="match status" value="1"/>
</dbReference>
<dbReference type="PROSITE" id="PS01079">
    <property type="entry name" value="MOCF_BIOSYNTHESIS_2"/>
    <property type="match status" value="1"/>
</dbReference>
<evidence type="ECO:0000256" key="6">
    <source>
        <dbReference type="ARBA" id="ARBA00022679"/>
    </source>
</evidence>
<dbReference type="PANTHER" id="PTHR10192">
    <property type="entry name" value="MOLYBDOPTERIN BIOSYNTHESIS PROTEIN"/>
    <property type="match status" value="1"/>
</dbReference>
<dbReference type="NCBIfam" id="NF045515">
    <property type="entry name" value="Glp_gephyrin"/>
    <property type="match status" value="1"/>
</dbReference>
<dbReference type="InterPro" id="IPR036688">
    <property type="entry name" value="MoeA_C_domain_IV_sf"/>
</dbReference>
<dbReference type="InterPro" id="IPR038987">
    <property type="entry name" value="MoeA-like"/>
</dbReference>
<keyword evidence="8 11" id="KW-0460">Magnesium</keyword>
<dbReference type="SUPFAM" id="SSF63867">
    <property type="entry name" value="MoeA C-terminal domain-like"/>
    <property type="match status" value="1"/>
</dbReference>
<dbReference type="GO" id="GO:0006777">
    <property type="term" value="P:Mo-molybdopterin cofactor biosynthetic process"/>
    <property type="evidence" value="ECO:0007669"/>
    <property type="project" value="UniProtKB-UniRule"/>
</dbReference>
<dbReference type="UniPathway" id="UPA00344"/>
<evidence type="ECO:0000256" key="10">
    <source>
        <dbReference type="ARBA" id="ARBA00047317"/>
    </source>
</evidence>
<keyword evidence="6 11" id="KW-0808">Transferase</keyword>
<evidence type="ECO:0000259" key="12">
    <source>
        <dbReference type="SMART" id="SM00852"/>
    </source>
</evidence>
<dbReference type="OrthoDB" id="9804758at2"/>
<keyword evidence="14" id="KW-1185">Reference proteome</keyword>
<dbReference type="SMART" id="SM00852">
    <property type="entry name" value="MoCF_biosynth"/>
    <property type="match status" value="1"/>
</dbReference>
<dbReference type="Gene3D" id="2.170.190.11">
    <property type="entry name" value="Molybdopterin biosynthesis moea protein, domain 3"/>
    <property type="match status" value="1"/>
</dbReference>
<dbReference type="Gene3D" id="2.40.340.10">
    <property type="entry name" value="MoeA, C-terminal, domain IV"/>
    <property type="match status" value="1"/>
</dbReference>
<dbReference type="RefSeq" id="WP_116224440.1">
    <property type="nucleotide sequence ID" value="NZ_AP018437.1"/>
</dbReference>
<dbReference type="InterPro" id="IPR005111">
    <property type="entry name" value="MoeA_C_domain_IV"/>
</dbReference>
<proteinExistence type="inferred from homology"/>
<evidence type="ECO:0000313" key="14">
    <source>
        <dbReference type="Proteomes" id="UP000256388"/>
    </source>
</evidence>
<evidence type="ECO:0000256" key="5">
    <source>
        <dbReference type="ARBA" id="ARBA00022505"/>
    </source>
</evidence>
<keyword evidence="5 11" id="KW-0500">Molybdenum</keyword>
<comment type="pathway">
    <text evidence="3 11">Cofactor biosynthesis; molybdopterin biosynthesis.</text>
</comment>
<dbReference type="Pfam" id="PF03453">
    <property type="entry name" value="MoeA_N"/>
    <property type="match status" value="1"/>
</dbReference>
<dbReference type="GO" id="GO:0005737">
    <property type="term" value="C:cytoplasm"/>
    <property type="evidence" value="ECO:0007669"/>
    <property type="project" value="TreeGrafter"/>
</dbReference>
<dbReference type="SUPFAM" id="SSF53218">
    <property type="entry name" value="Molybdenum cofactor biosynthesis proteins"/>
    <property type="match status" value="1"/>
</dbReference>
<comment type="catalytic activity">
    <reaction evidence="10">
        <text>adenylyl-molybdopterin + molybdate = Mo-molybdopterin + AMP + H(+)</text>
        <dbReference type="Rhea" id="RHEA:35047"/>
        <dbReference type="ChEBI" id="CHEBI:15378"/>
        <dbReference type="ChEBI" id="CHEBI:36264"/>
        <dbReference type="ChEBI" id="CHEBI:62727"/>
        <dbReference type="ChEBI" id="CHEBI:71302"/>
        <dbReference type="ChEBI" id="CHEBI:456215"/>
        <dbReference type="EC" id="2.10.1.1"/>
    </reaction>
</comment>
<evidence type="ECO:0000256" key="11">
    <source>
        <dbReference type="RuleBase" id="RU365090"/>
    </source>
</evidence>
<dbReference type="SUPFAM" id="SSF63882">
    <property type="entry name" value="MoeA N-terminal region -like"/>
    <property type="match status" value="1"/>
</dbReference>